<dbReference type="AlphaFoldDB" id="D7BDD1"/>
<dbReference type="STRING" id="526227.Mesil_1147"/>
<organism evidence="1 2">
    <name type="scientific">Allomeiothermus silvanus (strain ATCC 700542 / DSM 9946 / NBRC 106475 / NCIMB 13440 / VI-R2)</name>
    <name type="common">Thermus silvanus</name>
    <dbReference type="NCBI Taxonomy" id="526227"/>
    <lineage>
        <taxon>Bacteria</taxon>
        <taxon>Thermotogati</taxon>
        <taxon>Deinococcota</taxon>
        <taxon>Deinococci</taxon>
        <taxon>Thermales</taxon>
        <taxon>Thermaceae</taxon>
        <taxon>Allomeiothermus</taxon>
    </lineage>
</organism>
<keyword evidence="2" id="KW-1185">Reference proteome</keyword>
<reference evidence="1 2" key="1">
    <citation type="journal article" date="2010" name="Stand. Genomic Sci.">
        <title>Complete genome sequence of Meiothermus silvanus type strain (VI-R2).</title>
        <authorList>
            <person name="Sikorski J."/>
            <person name="Tindall B.J."/>
            <person name="Lowry S."/>
            <person name="Lucas S."/>
            <person name="Nolan M."/>
            <person name="Copeland A."/>
            <person name="Glavina Del Rio T."/>
            <person name="Tice H."/>
            <person name="Cheng J.F."/>
            <person name="Han C."/>
            <person name="Pitluck S."/>
            <person name="Liolios K."/>
            <person name="Ivanova N."/>
            <person name="Mavromatis K."/>
            <person name="Mikhailova N."/>
            <person name="Pati A."/>
            <person name="Goodwin L."/>
            <person name="Chen A."/>
            <person name="Palaniappan K."/>
            <person name="Land M."/>
            <person name="Hauser L."/>
            <person name="Chang Y.J."/>
            <person name="Jeffries C.D."/>
            <person name="Rohde M."/>
            <person name="Goker M."/>
            <person name="Woyke T."/>
            <person name="Bristow J."/>
            <person name="Eisen J.A."/>
            <person name="Markowitz V."/>
            <person name="Hugenholtz P."/>
            <person name="Kyrpides N.C."/>
            <person name="Klenk H.P."/>
            <person name="Lapidus A."/>
        </authorList>
    </citation>
    <scope>NUCLEOTIDE SEQUENCE [LARGE SCALE GENOMIC DNA]</scope>
    <source>
        <strain evidence="2">ATCC 700542 / DSM 9946 / VI-R2</strain>
    </source>
</reference>
<dbReference type="InterPro" id="IPR036249">
    <property type="entry name" value="Thioredoxin-like_sf"/>
</dbReference>
<dbReference type="EMBL" id="CP002042">
    <property type="protein sequence ID" value="ADH63049.1"/>
    <property type="molecule type" value="Genomic_DNA"/>
</dbReference>
<name>D7BDD1_ALLS1</name>
<dbReference type="Proteomes" id="UP000001916">
    <property type="component" value="Chromosome"/>
</dbReference>
<evidence type="ECO:0000313" key="2">
    <source>
        <dbReference type="Proteomes" id="UP000001916"/>
    </source>
</evidence>
<accession>D7BDD1</accession>
<dbReference type="HOGENOM" id="CLU_1883289_0_0_0"/>
<dbReference type="eggNOG" id="ENOG50348EI">
    <property type="taxonomic scope" value="Bacteria"/>
</dbReference>
<protein>
    <submittedName>
        <fullName evidence="1">Uncharacterized protein</fullName>
    </submittedName>
</protein>
<gene>
    <name evidence="1" type="ordered locus">Mesil_1147</name>
</gene>
<evidence type="ECO:0000313" key="1">
    <source>
        <dbReference type="EMBL" id="ADH63049.1"/>
    </source>
</evidence>
<proteinExistence type="predicted"/>
<dbReference type="SUPFAM" id="SSF52833">
    <property type="entry name" value="Thioredoxin-like"/>
    <property type="match status" value="1"/>
</dbReference>
<sequence>MTLASAKTDLTLLRCALCATKIQGEPHWVQVDGERYPAEDATCARLLRENPMAALGPRVELFYRPGCPHCEAKVALWQEAKRRRPLRLRLKPEQEDPCPRLFIEGQEDPLTLEIGELGELLLWLELQYPGFAGCC</sequence>
<dbReference type="KEGG" id="msv:Mesil_1147"/>